<feature type="transmembrane region" description="Helical" evidence="1">
    <location>
        <begin position="132"/>
        <end position="154"/>
    </location>
</feature>
<sequence length="186" mass="19569">MFGEYLAAAATAASLAMDAFSVSICIGLCHERLRLREAFILGAAFGLFQFFMPLLGGEIAEHLSGFFDSWTPWIAAALIIWVAVNMIREARDCEKGGGSCMTVTLKNVVMLAFATSLDALAVGFSIESTGGSALILAILAGIITFSLSIFGALVGKRFGTAFGKRAEYLGGGVLLAIAAKIIFDVL</sequence>
<gene>
    <name evidence="1" type="primary">mntP</name>
    <name evidence="2" type="ORF">BED41_00090</name>
</gene>
<keyword evidence="1" id="KW-0812">Transmembrane</keyword>
<keyword evidence="1" id="KW-0472">Membrane</keyword>
<dbReference type="KEGG" id="cpor:BED41_00090"/>
<dbReference type="EMBL" id="CP016757">
    <property type="protein sequence ID" value="ANZ43645.1"/>
    <property type="molecule type" value="Genomic_DNA"/>
</dbReference>
<protein>
    <recommendedName>
        <fullName evidence="1">Putative manganese efflux pump MntP</fullName>
    </recommendedName>
</protein>
<dbReference type="PANTHER" id="PTHR35529">
    <property type="entry name" value="MANGANESE EFFLUX PUMP MNTP-RELATED"/>
    <property type="match status" value="1"/>
</dbReference>
<dbReference type="GeneID" id="83056251"/>
<proteinExistence type="inferred from homology"/>
<feature type="transmembrane region" description="Helical" evidence="1">
    <location>
        <begin position="6"/>
        <end position="26"/>
    </location>
</feature>
<name>A0A1B2I0Z7_9BACT</name>
<accession>A0A1B2I0Z7</accession>
<evidence type="ECO:0000256" key="1">
    <source>
        <dbReference type="HAMAP-Rule" id="MF_01521"/>
    </source>
</evidence>
<keyword evidence="1" id="KW-0464">Manganese</keyword>
<organism evidence="2 3">
    <name type="scientific">Cloacibacillus porcorum</name>
    <dbReference type="NCBI Taxonomy" id="1197717"/>
    <lineage>
        <taxon>Bacteria</taxon>
        <taxon>Thermotogati</taxon>
        <taxon>Synergistota</taxon>
        <taxon>Synergistia</taxon>
        <taxon>Synergistales</taxon>
        <taxon>Synergistaceae</taxon>
        <taxon>Cloacibacillus</taxon>
    </lineage>
</organism>
<dbReference type="Proteomes" id="UP000093044">
    <property type="component" value="Chromosome"/>
</dbReference>
<dbReference type="InterPro" id="IPR003810">
    <property type="entry name" value="Mntp/YtaF"/>
</dbReference>
<feature type="transmembrane region" description="Helical" evidence="1">
    <location>
        <begin position="69"/>
        <end position="87"/>
    </location>
</feature>
<dbReference type="GO" id="GO:0005384">
    <property type="term" value="F:manganese ion transmembrane transporter activity"/>
    <property type="evidence" value="ECO:0007669"/>
    <property type="project" value="UniProtKB-UniRule"/>
</dbReference>
<feature type="transmembrane region" description="Helical" evidence="1">
    <location>
        <begin position="108"/>
        <end position="126"/>
    </location>
</feature>
<keyword evidence="1" id="KW-0813">Transport</keyword>
<keyword evidence="3" id="KW-1185">Reference proteome</keyword>
<keyword evidence="1" id="KW-1133">Transmembrane helix</keyword>
<dbReference type="PANTHER" id="PTHR35529:SF1">
    <property type="entry name" value="MANGANESE EFFLUX PUMP MNTP-RELATED"/>
    <property type="match status" value="1"/>
</dbReference>
<dbReference type="STRING" id="1197717.BED41_00090"/>
<dbReference type="RefSeq" id="WP_066741495.1">
    <property type="nucleotide sequence ID" value="NZ_CALCLR010000027.1"/>
</dbReference>
<keyword evidence="1" id="KW-0406">Ion transport</keyword>
<dbReference type="InterPro" id="IPR022929">
    <property type="entry name" value="Put_MntP"/>
</dbReference>
<evidence type="ECO:0000313" key="3">
    <source>
        <dbReference type="Proteomes" id="UP000093044"/>
    </source>
</evidence>
<reference evidence="2" key="1">
    <citation type="submission" date="2016-08" db="EMBL/GenBank/DDBJ databases">
        <title>Complete genome of Cloacibacillus porcorum.</title>
        <authorList>
            <person name="Looft T."/>
            <person name="Bayles D.O."/>
            <person name="Alt D.P."/>
        </authorList>
    </citation>
    <scope>NUCLEOTIDE SEQUENCE [LARGE SCALE GENOMIC DNA]</scope>
    <source>
        <strain evidence="2">CL-84</strain>
    </source>
</reference>
<dbReference type="HAMAP" id="MF_01521">
    <property type="entry name" value="MntP_pump"/>
    <property type="match status" value="1"/>
</dbReference>
<dbReference type="AlphaFoldDB" id="A0A1B2I0Z7"/>
<comment type="similarity">
    <text evidence="1">Belongs to the MntP (TC 9.B.29) family.</text>
</comment>
<dbReference type="OrthoDB" id="9787346at2"/>
<feature type="transmembrane region" description="Helical" evidence="1">
    <location>
        <begin position="38"/>
        <end position="57"/>
    </location>
</feature>
<keyword evidence="1" id="KW-1003">Cell membrane</keyword>
<evidence type="ECO:0000313" key="2">
    <source>
        <dbReference type="EMBL" id="ANZ43645.1"/>
    </source>
</evidence>
<dbReference type="Pfam" id="PF02659">
    <property type="entry name" value="Mntp"/>
    <property type="match status" value="1"/>
</dbReference>
<dbReference type="GO" id="GO:0005886">
    <property type="term" value="C:plasma membrane"/>
    <property type="evidence" value="ECO:0007669"/>
    <property type="project" value="UniProtKB-SubCell"/>
</dbReference>
<comment type="function">
    <text evidence="1">Probably functions as a manganese efflux pump.</text>
</comment>
<feature type="transmembrane region" description="Helical" evidence="1">
    <location>
        <begin position="166"/>
        <end position="183"/>
    </location>
</feature>
<comment type="subcellular location">
    <subcellularLocation>
        <location evidence="1">Cell membrane</location>
        <topology evidence="1">Multi-pass membrane protein</topology>
    </subcellularLocation>
</comment>